<protein>
    <submittedName>
        <fullName evidence="2">Uncharacterized protein</fullName>
    </submittedName>
</protein>
<feature type="coiled-coil region" evidence="1">
    <location>
        <begin position="67"/>
        <end position="112"/>
    </location>
</feature>
<evidence type="ECO:0000313" key="3">
    <source>
        <dbReference type="Proteomes" id="UP001372338"/>
    </source>
</evidence>
<dbReference type="Proteomes" id="UP001372338">
    <property type="component" value="Unassembled WGS sequence"/>
</dbReference>
<accession>A0AAN9P977</accession>
<dbReference type="EMBL" id="JAYWIO010000001">
    <property type="protein sequence ID" value="KAK7290178.1"/>
    <property type="molecule type" value="Genomic_DNA"/>
</dbReference>
<reference evidence="2 3" key="1">
    <citation type="submission" date="2024-01" db="EMBL/GenBank/DDBJ databases">
        <title>The genomes of 5 underutilized Papilionoideae crops provide insights into root nodulation and disease resistanc.</title>
        <authorList>
            <person name="Yuan L."/>
        </authorList>
    </citation>
    <scope>NUCLEOTIDE SEQUENCE [LARGE SCALE GENOMIC DNA]</scope>
    <source>
        <strain evidence="2">ZHUSHIDOU_FW_LH</strain>
        <tissue evidence="2">Leaf</tissue>
    </source>
</reference>
<evidence type="ECO:0000256" key="1">
    <source>
        <dbReference type="SAM" id="Coils"/>
    </source>
</evidence>
<evidence type="ECO:0000313" key="2">
    <source>
        <dbReference type="EMBL" id="KAK7290178.1"/>
    </source>
</evidence>
<sequence length="130" mass="15571">MLDDAFGIASMNVDMGTGIGNEQRMPEVPNDEAPKFYRLLKEYQEPLMTTLRGYSKGQHQLLQQKEMQKQQQIIQEQAQRIKELEEMQEQHKKELEKIREQNKKELLEQQQHAMDVFKQEMMDMFARRVE</sequence>
<gene>
    <name evidence="2" type="ORF">RIF29_04408</name>
</gene>
<name>A0AAN9P977_CROPI</name>
<proteinExistence type="predicted"/>
<comment type="caution">
    <text evidence="2">The sequence shown here is derived from an EMBL/GenBank/DDBJ whole genome shotgun (WGS) entry which is preliminary data.</text>
</comment>
<dbReference type="SUPFAM" id="SSF69989">
    <property type="entry name" value="C-terminal domain of PLC-beta"/>
    <property type="match status" value="1"/>
</dbReference>
<keyword evidence="3" id="KW-1185">Reference proteome</keyword>
<keyword evidence="1" id="KW-0175">Coiled coil</keyword>
<dbReference type="AlphaFoldDB" id="A0AAN9P977"/>
<organism evidence="2 3">
    <name type="scientific">Crotalaria pallida</name>
    <name type="common">Smooth rattlebox</name>
    <name type="synonym">Crotalaria striata</name>
    <dbReference type="NCBI Taxonomy" id="3830"/>
    <lineage>
        <taxon>Eukaryota</taxon>
        <taxon>Viridiplantae</taxon>
        <taxon>Streptophyta</taxon>
        <taxon>Embryophyta</taxon>
        <taxon>Tracheophyta</taxon>
        <taxon>Spermatophyta</taxon>
        <taxon>Magnoliopsida</taxon>
        <taxon>eudicotyledons</taxon>
        <taxon>Gunneridae</taxon>
        <taxon>Pentapetalae</taxon>
        <taxon>rosids</taxon>
        <taxon>fabids</taxon>
        <taxon>Fabales</taxon>
        <taxon>Fabaceae</taxon>
        <taxon>Papilionoideae</taxon>
        <taxon>50 kb inversion clade</taxon>
        <taxon>genistoids sensu lato</taxon>
        <taxon>core genistoids</taxon>
        <taxon>Crotalarieae</taxon>
        <taxon>Crotalaria</taxon>
    </lineage>
</organism>